<dbReference type="RefSeq" id="WP_344760830.1">
    <property type="nucleotide sequence ID" value="NZ_BAAAZU010000031.1"/>
</dbReference>
<dbReference type="InterPro" id="IPR013221">
    <property type="entry name" value="Mur_ligase_cen"/>
</dbReference>
<dbReference type="HAMAP" id="MF_02019">
    <property type="entry name" value="MurF"/>
    <property type="match status" value="1"/>
</dbReference>
<keyword evidence="9 10" id="KW-0961">Cell wall biogenesis/degradation</keyword>
<evidence type="ECO:0000256" key="10">
    <source>
        <dbReference type="HAMAP-Rule" id="MF_02019"/>
    </source>
</evidence>
<dbReference type="InterPro" id="IPR005863">
    <property type="entry name" value="UDP-N-AcMur_synth"/>
</dbReference>
<proteinExistence type="inferred from homology"/>
<evidence type="ECO:0000256" key="11">
    <source>
        <dbReference type="RuleBase" id="RU004136"/>
    </source>
</evidence>
<keyword evidence="1 10" id="KW-0963">Cytoplasm</keyword>
<keyword evidence="7 10" id="KW-0573">Peptidoglycan synthesis</keyword>
<organism evidence="14 15">
    <name type="scientific">Luteimonas lutimaris</name>
    <dbReference type="NCBI Taxonomy" id="698645"/>
    <lineage>
        <taxon>Bacteria</taxon>
        <taxon>Pseudomonadati</taxon>
        <taxon>Pseudomonadota</taxon>
        <taxon>Gammaproteobacteria</taxon>
        <taxon>Lysobacterales</taxon>
        <taxon>Lysobacteraceae</taxon>
        <taxon>Luteimonas</taxon>
    </lineage>
</organism>
<dbReference type="NCBIfam" id="TIGR01143">
    <property type="entry name" value="murF"/>
    <property type="match status" value="1"/>
</dbReference>
<evidence type="ECO:0000256" key="7">
    <source>
        <dbReference type="ARBA" id="ARBA00022984"/>
    </source>
</evidence>
<comment type="catalytic activity">
    <reaction evidence="10 11">
        <text>D-alanyl-D-alanine + UDP-N-acetyl-alpha-D-muramoyl-L-alanyl-gamma-D-glutamyl-meso-2,6-diaminopimelate + ATP = UDP-N-acetyl-alpha-D-muramoyl-L-alanyl-gamma-D-glutamyl-meso-2,6-diaminopimeloyl-D-alanyl-D-alanine + ADP + phosphate + H(+)</text>
        <dbReference type="Rhea" id="RHEA:28374"/>
        <dbReference type="ChEBI" id="CHEBI:15378"/>
        <dbReference type="ChEBI" id="CHEBI:30616"/>
        <dbReference type="ChEBI" id="CHEBI:43474"/>
        <dbReference type="ChEBI" id="CHEBI:57822"/>
        <dbReference type="ChEBI" id="CHEBI:61386"/>
        <dbReference type="ChEBI" id="CHEBI:83905"/>
        <dbReference type="ChEBI" id="CHEBI:456216"/>
        <dbReference type="EC" id="6.3.2.10"/>
    </reaction>
</comment>
<accession>A0ABP7N138</accession>
<dbReference type="InterPro" id="IPR035911">
    <property type="entry name" value="MurE/MurF_N"/>
</dbReference>
<dbReference type="SUPFAM" id="SSF53244">
    <property type="entry name" value="MurD-like peptide ligases, peptide-binding domain"/>
    <property type="match status" value="1"/>
</dbReference>
<feature type="binding site" evidence="10">
    <location>
        <begin position="111"/>
        <end position="117"/>
    </location>
    <ligand>
        <name>ATP</name>
        <dbReference type="ChEBI" id="CHEBI:30616"/>
    </ligand>
</feature>
<feature type="domain" description="Mur ligase central" evidence="13">
    <location>
        <begin position="109"/>
        <end position="295"/>
    </location>
</feature>
<dbReference type="EC" id="6.3.2.10" evidence="10 11"/>
<reference evidence="15" key="1">
    <citation type="journal article" date="2019" name="Int. J. Syst. Evol. Microbiol.">
        <title>The Global Catalogue of Microorganisms (GCM) 10K type strain sequencing project: providing services to taxonomists for standard genome sequencing and annotation.</title>
        <authorList>
            <consortium name="The Broad Institute Genomics Platform"/>
            <consortium name="The Broad Institute Genome Sequencing Center for Infectious Disease"/>
            <person name="Wu L."/>
            <person name="Ma J."/>
        </authorList>
    </citation>
    <scope>NUCLEOTIDE SEQUENCE [LARGE SCALE GENOMIC DNA]</scope>
    <source>
        <strain evidence="15">JCM 16916</strain>
    </source>
</reference>
<dbReference type="PANTHER" id="PTHR43024">
    <property type="entry name" value="UDP-N-ACETYLMURAMOYL-TRIPEPTIDE--D-ALANYL-D-ALANINE LIGASE"/>
    <property type="match status" value="1"/>
</dbReference>
<comment type="subcellular location">
    <subcellularLocation>
        <location evidence="10 11">Cytoplasm</location>
    </subcellularLocation>
</comment>
<dbReference type="InterPro" id="IPR036615">
    <property type="entry name" value="Mur_ligase_C_dom_sf"/>
</dbReference>
<evidence type="ECO:0000256" key="1">
    <source>
        <dbReference type="ARBA" id="ARBA00022490"/>
    </source>
</evidence>
<keyword evidence="3 10" id="KW-0132">Cell division</keyword>
<evidence type="ECO:0000256" key="2">
    <source>
        <dbReference type="ARBA" id="ARBA00022598"/>
    </source>
</evidence>
<evidence type="ECO:0000256" key="5">
    <source>
        <dbReference type="ARBA" id="ARBA00022840"/>
    </source>
</evidence>
<dbReference type="InterPro" id="IPR004101">
    <property type="entry name" value="Mur_ligase_C"/>
</dbReference>
<dbReference type="Proteomes" id="UP001501727">
    <property type="component" value="Unassembled WGS sequence"/>
</dbReference>
<dbReference type="InterPro" id="IPR036565">
    <property type="entry name" value="Mur-like_cat_sf"/>
</dbReference>
<dbReference type="EMBL" id="BAAAZU010000031">
    <property type="protein sequence ID" value="GAA3933958.1"/>
    <property type="molecule type" value="Genomic_DNA"/>
</dbReference>
<feature type="domain" description="Mur ligase C-terminal" evidence="12">
    <location>
        <begin position="318"/>
        <end position="445"/>
    </location>
</feature>
<evidence type="ECO:0000256" key="9">
    <source>
        <dbReference type="ARBA" id="ARBA00023316"/>
    </source>
</evidence>
<dbReference type="Gene3D" id="3.40.1390.10">
    <property type="entry name" value="MurE/MurF, N-terminal domain"/>
    <property type="match status" value="1"/>
</dbReference>
<gene>
    <name evidence="10 14" type="primary">murF</name>
    <name evidence="14" type="ORF">GCM10022229_29890</name>
</gene>
<dbReference type="Gene3D" id="3.90.190.20">
    <property type="entry name" value="Mur ligase, C-terminal domain"/>
    <property type="match status" value="1"/>
</dbReference>
<dbReference type="Gene3D" id="3.40.1190.10">
    <property type="entry name" value="Mur-like, catalytic domain"/>
    <property type="match status" value="1"/>
</dbReference>
<evidence type="ECO:0000313" key="15">
    <source>
        <dbReference type="Proteomes" id="UP001501727"/>
    </source>
</evidence>
<comment type="similarity">
    <text evidence="10">Belongs to the MurCDEF family. MurF subfamily.</text>
</comment>
<keyword evidence="6 10" id="KW-0133">Cell shape</keyword>
<protein>
    <recommendedName>
        <fullName evidence="10 11">UDP-N-acetylmuramoyl-tripeptide--D-alanyl-D-alanine ligase</fullName>
        <ecNumber evidence="10 11">6.3.2.10</ecNumber>
    </recommendedName>
    <alternativeName>
        <fullName evidence="10">D-alanyl-D-alanine-adding enzyme</fullName>
    </alternativeName>
</protein>
<dbReference type="PANTHER" id="PTHR43024:SF1">
    <property type="entry name" value="UDP-N-ACETYLMURAMOYL-TRIPEPTIDE--D-ALANYL-D-ALANINE LIGASE"/>
    <property type="match status" value="1"/>
</dbReference>
<dbReference type="InterPro" id="IPR051046">
    <property type="entry name" value="MurCDEF_CellWall_CoF430Synth"/>
</dbReference>
<evidence type="ECO:0000256" key="8">
    <source>
        <dbReference type="ARBA" id="ARBA00023306"/>
    </source>
</evidence>
<keyword evidence="15" id="KW-1185">Reference proteome</keyword>
<keyword evidence="5 10" id="KW-0067">ATP-binding</keyword>
<evidence type="ECO:0000256" key="3">
    <source>
        <dbReference type="ARBA" id="ARBA00022618"/>
    </source>
</evidence>
<keyword evidence="2 10" id="KW-0436">Ligase</keyword>
<dbReference type="GO" id="GO:0016874">
    <property type="term" value="F:ligase activity"/>
    <property type="evidence" value="ECO:0007669"/>
    <property type="project" value="UniProtKB-KW"/>
</dbReference>
<dbReference type="SUPFAM" id="SSF53623">
    <property type="entry name" value="MurD-like peptide ligases, catalytic domain"/>
    <property type="match status" value="1"/>
</dbReference>
<comment type="pathway">
    <text evidence="10 11">Cell wall biogenesis; peptidoglycan biosynthesis.</text>
</comment>
<keyword evidence="8 10" id="KW-0131">Cell cycle</keyword>
<comment type="function">
    <text evidence="10 11">Involved in cell wall formation. Catalyzes the final step in the synthesis of UDP-N-acetylmuramoyl-pentapeptide, the precursor of murein.</text>
</comment>
<evidence type="ECO:0000259" key="13">
    <source>
        <dbReference type="Pfam" id="PF08245"/>
    </source>
</evidence>
<dbReference type="Pfam" id="PF02875">
    <property type="entry name" value="Mur_ligase_C"/>
    <property type="match status" value="1"/>
</dbReference>
<evidence type="ECO:0000259" key="12">
    <source>
        <dbReference type="Pfam" id="PF02875"/>
    </source>
</evidence>
<evidence type="ECO:0000256" key="6">
    <source>
        <dbReference type="ARBA" id="ARBA00022960"/>
    </source>
</evidence>
<dbReference type="SUPFAM" id="SSF63418">
    <property type="entry name" value="MurE/MurF N-terminal domain"/>
    <property type="match status" value="1"/>
</dbReference>
<keyword evidence="4 10" id="KW-0547">Nucleotide-binding</keyword>
<evidence type="ECO:0000313" key="14">
    <source>
        <dbReference type="EMBL" id="GAA3933958.1"/>
    </source>
</evidence>
<evidence type="ECO:0000256" key="4">
    <source>
        <dbReference type="ARBA" id="ARBA00022741"/>
    </source>
</evidence>
<dbReference type="Pfam" id="PF08245">
    <property type="entry name" value="Mur_ligase_M"/>
    <property type="match status" value="1"/>
</dbReference>
<comment type="caution">
    <text evidence="14">The sequence shown here is derived from an EMBL/GenBank/DDBJ whole genome shotgun (WGS) entry which is preliminary data.</text>
</comment>
<sequence length="466" mass="47861">MNPMPLARIAQWTGGRLQGDDVLVDALVTDTRALDLDDGRAALFVALRGERFDGHDHVARAADLGVRAALVSRVVDGPLPQVLVADTERALASLAAAMQRGRGGRVVAVTGSNGKTSVKTLALSILQRAGKAYANPGNRNNEIGLPLAVIDAPDDADFAVYEMGAGKPGDIAYLTAVARPDVALVNNVAPAHLERMGDLLGIADTKAAIYDALPADGVAVINADDAFAPYFAERAHGRRLLRFGLDAAADVSARELRFADDGMHFVLATPDGEREAMVPMPGRHSVANALAAATLALACGVGLDDIVAGLRDAQPVAGRLVRHRLAGDVLLVDDSYNANPGSLNAAIDTLASAPGEAWLVLGDMRELGADAQSLHEAAGRRAKDAGIARLYTLGALSAAAAAAFGEGARTFGSHAALADALRADLAAVAGADAPAPLRVLVKGSRGSAMDRVVKALLGNGEAAHAA</sequence>
<name>A0ABP7N138_9GAMM</name>